<accession>A0A8J7QM87</accession>
<dbReference type="Proteomes" id="UP000664417">
    <property type="component" value="Unassembled WGS sequence"/>
</dbReference>
<dbReference type="AlphaFoldDB" id="A0A8J7QM87"/>
<protein>
    <submittedName>
        <fullName evidence="1">Uncharacterized protein</fullName>
    </submittedName>
</protein>
<sequence>MFPVTTPMPRQETAEAWLKHMNNALGHSRPRRFPFFQRLNNYLEPPAWLKLRPQDPLHGIYQFQKELYRAGELVWGFVLQGHEDLFEPERDNHAALLLHGGVGASVGIHTLAECAKRLGRWLDQTGPGSDHGALRRVLLDPHGRVFSRPVPNLTNAGEPGPPVYCSSLLVHREHLPIGWLPFAWLPLLVLPHQPYIAAVLPYWYWPQPFQERWRERAMDGLKLDPV</sequence>
<evidence type="ECO:0000313" key="1">
    <source>
        <dbReference type="EMBL" id="MBO1320948.1"/>
    </source>
</evidence>
<keyword evidence="2" id="KW-1185">Reference proteome</keyword>
<proteinExistence type="predicted"/>
<reference evidence="1" key="1">
    <citation type="submission" date="2021-03" db="EMBL/GenBank/DDBJ databases">
        <authorList>
            <person name="Wang G."/>
        </authorList>
    </citation>
    <scope>NUCLEOTIDE SEQUENCE</scope>
    <source>
        <strain evidence="1">KCTC 12899</strain>
    </source>
</reference>
<organism evidence="1 2">
    <name type="scientific">Acanthopleuribacter pedis</name>
    <dbReference type="NCBI Taxonomy" id="442870"/>
    <lineage>
        <taxon>Bacteria</taxon>
        <taxon>Pseudomonadati</taxon>
        <taxon>Acidobacteriota</taxon>
        <taxon>Holophagae</taxon>
        <taxon>Acanthopleuribacterales</taxon>
        <taxon>Acanthopleuribacteraceae</taxon>
        <taxon>Acanthopleuribacter</taxon>
    </lineage>
</organism>
<evidence type="ECO:0000313" key="2">
    <source>
        <dbReference type="Proteomes" id="UP000664417"/>
    </source>
</evidence>
<gene>
    <name evidence="1" type="ORF">J3U88_20895</name>
</gene>
<name>A0A8J7QM87_9BACT</name>
<dbReference type="RefSeq" id="WP_207860923.1">
    <property type="nucleotide sequence ID" value="NZ_JAFREP010000020.1"/>
</dbReference>
<comment type="caution">
    <text evidence="1">The sequence shown here is derived from an EMBL/GenBank/DDBJ whole genome shotgun (WGS) entry which is preliminary data.</text>
</comment>
<dbReference type="EMBL" id="JAFREP010000020">
    <property type="protein sequence ID" value="MBO1320948.1"/>
    <property type="molecule type" value="Genomic_DNA"/>
</dbReference>